<evidence type="ECO:0000313" key="2">
    <source>
        <dbReference type="EMBL" id="MBT0664552.1"/>
    </source>
</evidence>
<evidence type="ECO:0000256" key="1">
    <source>
        <dbReference type="SAM" id="Phobius"/>
    </source>
</evidence>
<dbReference type="Pfam" id="PF12679">
    <property type="entry name" value="ABC2_membrane_2"/>
    <property type="match status" value="1"/>
</dbReference>
<dbReference type="PANTHER" id="PTHR43471">
    <property type="entry name" value="ABC TRANSPORTER PERMEASE"/>
    <property type="match status" value="1"/>
</dbReference>
<keyword evidence="1" id="KW-0472">Membrane</keyword>
<sequence>MLLCMLQTLKGIVKDRTIQGIMGVFLLFLLVPTVSTLSMRQATELSTTLSLSLVSFIMLLLAVFLGSTSIWRDIERRYTYSVLSLPLSRSSYLIGKFAGIAFFLFGCSVVLGGVSLAVIKVSSGVTAVGKPFVWWYLLLAVLYDALKYILLVAVSMLFSSISTSFFLPIFGTISTFLAGTVTQEVYDYLNTPSGLKSVSPFVRESATLLYYILPNFSGFDLKVHAIYSITPDFRALVTVFFYFLAYTAMLLGVAAFLFERREMK</sequence>
<protein>
    <submittedName>
        <fullName evidence="2">ABC transporter permease subunit</fullName>
    </submittedName>
</protein>
<organism evidence="2 3">
    <name type="scientific">Geoanaerobacter pelophilus</name>
    <dbReference type="NCBI Taxonomy" id="60036"/>
    <lineage>
        <taxon>Bacteria</taxon>
        <taxon>Pseudomonadati</taxon>
        <taxon>Thermodesulfobacteriota</taxon>
        <taxon>Desulfuromonadia</taxon>
        <taxon>Geobacterales</taxon>
        <taxon>Geobacteraceae</taxon>
        <taxon>Geoanaerobacter</taxon>
    </lineage>
</organism>
<dbReference type="GO" id="GO:0005886">
    <property type="term" value="C:plasma membrane"/>
    <property type="evidence" value="ECO:0007669"/>
    <property type="project" value="UniProtKB-SubCell"/>
</dbReference>
<feature type="transmembrane region" description="Helical" evidence="1">
    <location>
        <begin position="239"/>
        <end position="258"/>
    </location>
</feature>
<gene>
    <name evidence="2" type="ORF">KI809_09600</name>
</gene>
<dbReference type="RefSeq" id="WP_214171316.1">
    <property type="nucleotide sequence ID" value="NZ_JAHCVJ010000003.1"/>
</dbReference>
<keyword evidence="1" id="KW-0812">Transmembrane</keyword>
<dbReference type="EMBL" id="JAHCVJ010000003">
    <property type="protein sequence ID" value="MBT0664552.1"/>
    <property type="molecule type" value="Genomic_DNA"/>
</dbReference>
<feature type="transmembrane region" description="Helical" evidence="1">
    <location>
        <begin position="134"/>
        <end position="158"/>
    </location>
</feature>
<proteinExistence type="predicted"/>
<feature type="transmembrane region" description="Helical" evidence="1">
    <location>
        <begin position="92"/>
        <end position="114"/>
    </location>
</feature>
<dbReference type="AlphaFoldDB" id="A0AAW4L9M9"/>
<keyword evidence="1" id="KW-1133">Transmembrane helix</keyword>
<feature type="transmembrane region" description="Helical" evidence="1">
    <location>
        <begin position="21"/>
        <end position="39"/>
    </location>
</feature>
<comment type="caution">
    <text evidence="2">The sequence shown here is derived from an EMBL/GenBank/DDBJ whole genome shotgun (WGS) entry which is preliminary data.</text>
</comment>
<feature type="transmembrane region" description="Helical" evidence="1">
    <location>
        <begin position="51"/>
        <end position="71"/>
    </location>
</feature>
<keyword evidence="3" id="KW-1185">Reference proteome</keyword>
<reference evidence="2 3" key="1">
    <citation type="submission" date="2021-05" db="EMBL/GenBank/DDBJ databases">
        <title>The draft genome of Geobacter pelophilus DSM 12255.</title>
        <authorList>
            <person name="Xu Z."/>
            <person name="Masuda Y."/>
            <person name="Itoh H."/>
            <person name="Senoo K."/>
        </authorList>
    </citation>
    <scope>NUCLEOTIDE SEQUENCE [LARGE SCALE GENOMIC DNA]</scope>
    <source>
        <strain evidence="2 3">DSM 12255</strain>
    </source>
</reference>
<name>A0AAW4L9M9_9BACT</name>
<feature type="transmembrane region" description="Helical" evidence="1">
    <location>
        <begin position="165"/>
        <end position="186"/>
    </location>
</feature>
<dbReference type="Proteomes" id="UP000811899">
    <property type="component" value="Unassembled WGS sequence"/>
</dbReference>
<accession>A0AAW4L9M9</accession>
<dbReference type="GO" id="GO:0140359">
    <property type="term" value="F:ABC-type transporter activity"/>
    <property type="evidence" value="ECO:0007669"/>
    <property type="project" value="InterPro"/>
</dbReference>
<evidence type="ECO:0000313" key="3">
    <source>
        <dbReference type="Proteomes" id="UP000811899"/>
    </source>
</evidence>
<dbReference type="PANTHER" id="PTHR43471:SF10">
    <property type="entry name" value="SLL1107 PROTEIN"/>
    <property type="match status" value="1"/>
</dbReference>